<reference evidence="4 5" key="1">
    <citation type="submission" date="2024-09" db="EMBL/GenBank/DDBJ databases">
        <title>A chromosome-level genome assembly of Gray's grenadier anchovy, Coilia grayii.</title>
        <authorList>
            <person name="Fu Z."/>
        </authorList>
    </citation>
    <scope>NUCLEOTIDE SEQUENCE [LARGE SCALE GENOMIC DNA]</scope>
    <source>
        <strain evidence="4">G4</strain>
        <tissue evidence="4">Muscle</tissue>
    </source>
</reference>
<feature type="region of interest" description="Disordered" evidence="1">
    <location>
        <begin position="290"/>
        <end position="329"/>
    </location>
</feature>
<feature type="region of interest" description="Disordered" evidence="1">
    <location>
        <begin position="66"/>
        <end position="87"/>
    </location>
</feature>
<evidence type="ECO:0008006" key="6">
    <source>
        <dbReference type="Google" id="ProtNLM"/>
    </source>
</evidence>
<dbReference type="PANTHER" id="PTHR34153">
    <property type="entry name" value="SI:CH211-262H13.3-RELATED-RELATED"/>
    <property type="match status" value="1"/>
</dbReference>
<evidence type="ECO:0000256" key="1">
    <source>
        <dbReference type="SAM" id="MobiDB-lite"/>
    </source>
</evidence>
<dbReference type="Pfam" id="PF13843">
    <property type="entry name" value="DDE_Tnp_1_7"/>
    <property type="match status" value="1"/>
</dbReference>
<feature type="compositionally biased region" description="Acidic residues" evidence="1">
    <location>
        <begin position="33"/>
        <end position="42"/>
    </location>
</feature>
<sequence>MESGFVFNWDSDSEEEFFGFLEDELDVVCAPVEEEEEGEGEDNFTVCGGEGDASREWMDVTGEMVATEEERKRSDGRTPFNETNSRPATTHHQLCLSFYTSTGACGTVRVNRKGMPPQLRSLKLRPSDPPVFFENAPLLSASFRDAGTVTVLSTVHDNRVINKQVRSKGPSGYRVVRKPKSVEDYNRFMGGVDRGDQLCSYCYQHRAMKWYHRLSHHIREVALVNAHIIFKESGNSMLAASFRQLVAKGLLRSRQVEMTPPPGPRSATCVPVRLTGRHFLPQFERSRPDCKVCSSRKRSPEDARPSAKFMDQSEARPPQPPPKPRIPSKHLECVLQSPPPFLPVPCPTASHSQSGTALLERDQMILRALEEIKAQVRQNTLLLQALAKKQPVQRGALSDEYNFPMKNEEDLKRVEDMLREKEQEKALTSYLSTFGGSSTGDTIRRIMRHIISNQFAAQFNWLGRGNKRAFAALKLASIIRGAAAQHDITASACESHIKNWLKYSTDRNGGRKRRAEKQQKDQSSSSELDSDSETRKRQKEKHFTQPLLKPPPVFRNINAQHINSERDHALLRAVEDLKALVRQNNLLLQALTRRQQPVHELELSDAFQFPMDSVEDLQRVENALKEKCQEKALTKFLCSLGGCNVGDIVRRILRHILTDSFAIEFNWLGRGGKKLAFASYKICDVPRSTQVPRSNVVYRSWTQVATTAITAAWNDGQMTPPTHSYIHFSF</sequence>
<dbReference type="InterPro" id="IPR029526">
    <property type="entry name" value="PGBD"/>
</dbReference>
<keyword evidence="5" id="KW-1185">Reference proteome</keyword>
<protein>
    <recommendedName>
        <fullName evidence="6">DUF4806 domain-containing protein</fullName>
    </recommendedName>
</protein>
<dbReference type="Pfam" id="PF16064">
    <property type="entry name" value="DUF4806"/>
    <property type="match status" value="2"/>
</dbReference>
<evidence type="ECO:0000313" key="4">
    <source>
        <dbReference type="EMBL" id="KAL2096929.1"/>
    </source>
</evidence>
<accession>A0ABD1KCL2</accession>
<name>A0ABD1KCL2_9TELE</name>
<comment type="caution">
    <text evidence="4">The sequence shown here is derived from an EMBL/GenBank/DDBJ whole genome shotgun (WGS) entry which is preliminary data.</text>
</comment>
<feature type="region of interest" description="Disordered" evidence="1">
    <location>
        <begin position="504"/>
        <end position="552"/>
    </location>
</feature>
<organism evidence="4 5">
    <name type="scientific">Coilia grayii</name>
    <name type="common">Gray's grenadier anchovy</name>
    <dbReference type="NCBI Taxonomy" id="363190"/>
    <lineage>
        <taxon>Eukaryota</taxon>
        <taxon>Metazoa</taxon>
        <taxon>Chordata</taxon>
        <taxon>Craniata</taxon>
        <taxon>Vertebrata</taxon>
        <taxon>Euteleostomi</taxon>
        <taxon>Actinopterygii</taxon>
        <taxon>Neopterygii</taxon>
        <taxon>Teleostei</taxon>
        <taxon>Clupei</taxon>
        <taxon>Clupeiformes</taxon>
        <taxon>Clupeoidei</taxon>
        <taxon>Engraulidae</taxon>
        <taxon>Coilinae</taxon>
        <taxon>Coilia</taxon>
    </lineage>
</organism>
<proteinExistence type="predicted"/>
<dbReference type="PANTHER" id="PTHR34153:SF2">
    <property type="entry name" value="SI:CH211-262H13.3-RELATED"/>
    <property type="match status" value="1"/>
</dbReference>
<evidence type="ECO:0000313" key="5">
    <source>
        <dbReference type="Proteomes" id="UP001591681"/>
    </source>
</evidence>
<evidence type="ECO:0000259" key="3">
    <source>
        <dbReference type="Pfam" id="PF16064"/>
    </source>
</evidence>
<feature type="domain" description="DUF4806" evidence="3">
    <location>
        <begin position="605"/>
        <end position="682"/>
    </location>
</feature>
<dbReference type="InterPro" id="IPR032071">
    <property type="entry name" value="DUF4806"/>
</dbReference>
<feature type="domain" description="PiggyBac transposable element-derived protein" evidence="2">
    <location>
        <begin position="101"/>
        <end position="227"/>
    </location>
</feature>
<dbReference type="Proteomes" id="UP001591681">
    <property type="component" value="Unassembled WGS sequence"/>
</dbReference>
<feature type="region of interest" description="Disordered" evidence="1">
    <location>
        <begin position="33"/>
        <end position="52"/>
    </location>
</feature>
<dbReference type="EMBL" id="JBHFQA010000006">
    <property type="protein sequence ID" value="KAL2096929.1"/>
    <property type="molecule type" value="Genomic_DNA"/>
</dbReference>
<feature type="domain" description="DUF4806" evidence="3">
    <location>
        <begin position="400"/>
        <end position="472"/>
    </location>
</feature>
<gene>
    <name evidence="4" type="ORF">ACEWY4_006136</name>
</gene>
<evidence type="ECO:0000259" key="2">
    <source>
        <dbReference type="Pfam" id="PF13843"/>
    </source>
</evidence>
<dbReference type="AlphaFoldDB" id="A0ABD1KCL2"/>